<proteinExistence type="predicted"/>
<dbReference type="PANTHER" id="PTHR37017:SF11">
    <property type="entry name" value="ESTERASE_LIPASE_THIOESTERASE DOMAIN-CONTAINING PROTEIN"/>
    <property type="match status" value="1"/>
</dbReference>
<dbReference type="Proteomes" id="UP000316659">
    <property type="component" value="Unassembled WGS sequence"/>
</dbReference>
<accession>A0A4Y4E632</accession>
<dbReference type="Gene3D" id="3.40.50.1820">
    <property type="entry name" value="alpha/beta hydrolase"/>
    <property type="match status" value="1"/>
</dbReference>
<sequence length="238" mass="25499">MGGWVWEPTAARLRGRGIDAEAITLRGLQPGDADTDIAAVGLDDHVRQIVEHVAEAGSRPVVLVSHSYSGMVTACAADRLGGQVLGLVHVGAFVPTSGRSLLDDWGDSDDERARERAEIDAAGGLWAAPTRGMLDHETELAPRDRDVLAAAFTPHPGRTVLDPATLSSPVGEQPSTYVALGRTGDPDEAWSEAPSAVRSARGWRRRHLPGGHWPMVSALDATVDLLDEEIRHYDREQG</sequence>
<gene>
    <name evidence="2" type="ORF">CCE02nite_29870</name>
</gene>
<evidence type="ECO:0000313" key="3">
    <source>
        <dbReference type="Proteomes" id="UP000316659"/>
    </source>
</evidence>
<dbReference type="SUPFAM" id="SSF53474">
    <property type="entry name" value="alpha/beta-Hydrolases"/>
    <property type="match status" value="1"/>
</dbReference>
<dbReference type="Pfam" id="PF12697">
    <property type="entry name" value="Abhydrolase_6"/>
    <property type="match status" value="1"/>
</dbReference>
<evidence type="ECO:0000259" key="1">
    <source>
        <dbReference type="Pfam" id="PF12697"/>
    </source>
</evidence>
<protein>
    <recommendedName>
        <fullName evidence="1">AB hydrolase-1 domain-containing protein</fullName>
    </recommendedName>
</protein>
<feature type="domain" description="AB hydrolase-1" evidence="1">
    <location>
        <begin position="3"/>
        <end position="224"/>
    </location>
</feature>
<dbReference type="InterPro" id="IPR029058">
    <property type="entry name" value="AB_hydrolase_fold"/>
</dbReference>
<dbReference type="AlphaFoldDB" id="A0A4Y4E632"/>
<organism evidence="2 3">
    <name type="scientific">Cellulosimicrobium cellulans</name>
    <name type="common">Arthrobacter luteus</name>
    <dbReference type="NCBI Taxonomy" id="1710"/>
    <lineage>
        <taxon>Bacteria</taxon>
        <taxon>Bacillati</taxon>
        <taxon>Actinomycetota</taxon>
        <taxon>Actinomycetes</taxon>
        <taxon>Micrococcales</taxon>
        <taxon>Promicromonosporaceae</taxon>
        <taxon>Cellulosimicrobium</taxon>
    </lineage>
</organism>
<evidence type="ECO:0000313" key="2">
    <source>
        <dbReference type="EMBL" id="GED10988.1"/>
    </source>
</evidence>
<dbReference type="PANTHER" id="PTHR37017">
    <property type="entry name" value="AB HYDROLASE-1 DOMAIN-CONTAINING PROTEIN-RELATED"/>
    <property type="match status" value="1"/>
</dbReference>
<dbReference type="InterPro" id="IPR000073">
    <property type="entry name" value="AB_hydrolase_1"/>
</dbReference>
<dbReference type="GO" id="GO:0003824">
    <property type="term" value="F:catalytic activity"/>
    <property type="evidence" value="ECO:0007669"/>
    <property type="project" value="UniProtKB-ARBA"/>
</dbReference>
<dbReference type="InterPro" id="IPR052897">
    <property type="entry name" value="Sec-Metab_Biosynth_Hydrolase"/>
</dbReference>
<dbReference type="EMBL" id="BJNZ01000022">
    <property type="protein sequence ID" value="GED10988.1"/>
    <property type="molecule type" value="Genomic_DNA"/>
</dbReference>
<comment type="caution">
    <text evidence="2">The sequence shown here is derived from an EMBL/GenBank/DDBJ whole genome shotgun (WGS) entry which is preliminary data.</text>
</comment>
<name>A0A4Y4E632_CELCE</name>
<reference evidence="2 3" key="1">
    <citation type="submission" date="2019-06" db="EMBL/GenBank/DDBJ databases">
        <title>Whole genome shotgun sequence of Cellulosimicrobium cellulans NBRC 15516.</title>
        <authorList>
            <person name="Hosoyama A."/>
            <person name="Uohara A."/>
            <person name="Ohji S."/>
            <person name="Ichikawa N."/>
        </authorList>
    </citation>
    <scope>NUCLEOTIDE SEQUENCE [LARGE SCALE GENOMIC DNA]</scope>
    <source>
        <strain evidence="2 3">NBRC 15516</strain>
    </source>
</reference>